<evidence type="ECO:0000256" key="1">
    <source>
        <dbReference type="ARBA" id="ARBA00004141"/>
    </source>
</evidence>
<proteinExistence type="predicted"/>
<dbReference type="KEGG" id="psic:J4E96_01085"/>
<dbReference type="InterPro" id="IPR017825">
    <property type="entry name" value="Lycopene_cyclase_dom"/>
</dbReference>
<dbReference type="Proteomes" id="UP000663937">
    <property type="component" value="Chromosome"/>
</dbReference>
<gene>
    <name evidence="10" type="ORF">J4E96_01085</name>
</gene>
<accession>A0A8A4ZCM3</accession>
<evidence type="ECO:0000259" key="9">
    <source>
        <dbReference type="Pfam" id="PF18916"/>
    </source>
</evidence>
<feature type="domain" description="Lycopene cyclase" evidence="9">
    <location>
        <begin position="6"/>
        <end position="87"/>
    </location>
</feature>
<keyword evidence="4" id="KW-0125">Carotenoid biosynthesis</keyword>
<reference evidence="10" key="1">
    <citation type="submission" date="2021-03" db="EMBL/GenBank/DDBJ databases">
        <title>Pengzhenrongella sicca gen. nov., sp. nov., a new member of suborder Micrococcineae isolated from High-Arctic tundra soil.</title>
        <authorList>
            <person name="Peng F."/>
        </authorList>
    </citation>
    <scope>NUCLEOTIDE SEQUENCE</scope>
    <source>
        <strain evidence="10">LRZ-2</strain>
    </source>
</reference>
<evidence type="ECO:0000256" key="7">
    <source>
        <dbReference type="ARBA" id="ARBA00023235"/>
    </source>
</evidence>
<keyword evidence="5 8" id="KW-1133">Transmembrane helix</keyword>
<dbReference type="GO" id="GO:0016020">
    <property type="term" value="C:membrane"/>
    <property type="evidence" value="ECO:0007669"/>
    <property type="project" value="UniProtKB-SubCell"/>
</dbReference>
<protein>
    <submittedName>
        <fullName evidence="10">Lycopene cyclase domain-containing protein</fullName>
    </submittedName>
</protein>
<evidence type="ECO:0000256" key="2">
    <source>
        <dbReference type="ARBA" id="ARBA00004829"/>
    </source>
</evidence>
<dbReference type="Pfam" id="PF18916">
    <property type="entry name" value="Lycopene_cyc"/>
    <property type="match status" value="1"/>
</dbReference>
<dbReference type="GO" id="GO:0016872">
    <property type="term" value="F:intramolecular lyase activity"/>
    <property type="evidence" value="ECO:0007669"/>
    <property type="project" value="InterPro"/>
</dbReference>
<dbReference type="AlphaFoldDB" id="A0A8A4ZCM3"/>
<dbReference type="NCBIfam" id="TIGR03462">
    <property type="entry name" value="CarR_dom_SF"/>
    <property type="match status" value="1"/>
</dbReference>
<evidence type="ECO:0000313" key="11">
    <source>
        <dbReference type="Proteomes" id="UP000663937"/>
    </source>
</evidence>
<evidence type="ECO:0000256" key="8">
    <source>
        <dbReference type="SAM" id="Phobius"/>
    </source>
</evidence>
<dbReference type="EMBL" id="CP071868">
    <property type="protein sequence ID" value="QTE29682.1"/>
    <property type="molecule type" value="Genomic_DNA"/>
</dbReference>
<keyword evidence="6 8" id="KW-0472">Membrane</keyword>
<comment type="subcellular location">
    <subcellularLocation>
        <location evidence="1">Membrane</location>
        <topology evidence="1">Multi-pass membrane protein</topology>
    </subcellularLocation>
</comment>
<evidence type="ECO:0000256" key="6">
    <source>
        <dbReference type="ARBA" id="ARBA00023136"/>
    </source>
</evidence>
<dbReference type="GO" id="GO:0045436">
    <property type="term" value="F:lycopene beta cyclase activity"/>
    <property type="evidence" value="ECO:0007669"/>
    <property type="project" value="UniProtKB-ARBA"/>
</dbReference>
<keyword evidence="7" id="KW-0413">Isomerase</keyword>
<feature type="transmembrane region" description="Helical" evidence="8">
    <location>
        <begin position="6"/>
        <end position="23"/>
    </location>
</feature>
<dbReference type="GO" id="GO:0016117">
    <property type="term" value="P:carotenoid biosynthetic process"/>
    <property type="evidence" value="ECO:0007669"/>
    <property type="project" value="UniProtKB-KW"/>
</dbReference>
<evidence type="ECO:0000256" key="5">
    <source>
        <dbReference type="ARBA" id="ARBA00022989"/>
    </source>
</evidence>
<name>A0A8A4ZCM3_9MICO</name>
<evidence type="ECO:0000256" key="4">
    <source>
        <dbReference type="ARBA" id="ARBA00022746"/>
    </source>
</evidence>
<organism evidence="10 11">
    <name type="scientific">Pengzhenrongella sicca</name>
    <dbReference type="NCBI Taxonomy" id="2819238"/>
    <lineage>
        <taxon>Bacteria</taxon>
        <taxon>Bacillati</taxon>
        <taxon>Actinomycetota</taxon>
        <taxon>Actinomycetes</taxon>
        <taxon>Micrococcales</taxon>
        <taxon>Pengzhenrongella</taxon>
    </lineage>
</organism>
<keyword evidence="3 8" id="KW-0812">Transmembrane</keyword>
<dbReference type="RefSeq" id="WP_227423975.1">
    <property type="nucleotide sequence ID" value="NZ_CP071868.1"/>
</dbReference>
<sequence length="108" mass="11115">MTNALLNLAVLAALILGLGRHLRGLRAGPIVGAAVVLVAMTAVFDTVMIGVGLYVYDPDRILGVYVAGAPLEDFAYPLAAAIAMPALWTLFGARERRAPGEPGGSGPT</sequence>
<feature type="transmembrane region" description="Helical" evidence="8">
    <location>
        <begin position="30"/>
        <end position="54"/>
    </location>
</feature>
<evidence type="ECO:0000313" key="10">
    <source>
        <dbReference type="EMBL" id="QTE29682.1"/>
    </source>
</evidence>
<comment type="pathway">
    <text evidence="2">Carotenoid biosynthesis.</text>
</comment>
<keyword evidence="11" id="KW-1185">Reference proteome</keyword>
<evidence type="ECO:0000256" key="3">
    <source>
        <dbReference type="ARBA" id="ARBA00022692"/>
    </source>
</evidence>